<evidence type="ECO:0000256" key="5">
    <source>
        <dbReference type="PROSITE-ProRule" id="PRU10141"/>
    </source>
</evidence>
<gene>
    <name evidence="7" type="ORF">SAMN04488509_11718</name>
</gene>
<dbReference type="InterPro" id="IPR017441">
    <property type="entry name" value="Protein_kinase_ATP_BS"/>
</dbReference>
<keyword evidence="4 5" id="KW-0067">ATP-binding</keyword>
<dbReference type="Gene3D" id="1.10.510.10">
    <property type="entry name" value="Transferase(Phosphotransferase) domain 1"/>
    <property type="match status" value="1"/>
</dbReference>
<dbReference type="Gene3D" id="3.30.200.20">
    <property type="entry name" value="Phosphorylase Kinase, domain 1"/>
    <property type="match status" value="1"/>
</dbReference>
<dbReference type="SUPFAM" id="SSF48452">
    <property type="entry name" value="TPR-like"/>
    <property type="match status" value="1"/>
</dbReference>
<sequence>MPETPFNALAEAFDRIVALPLEARAAALSALPEGLRTEVERLLRADTHSEDPVRAVLAGFGDALLRARAPGAQLGPWRILRELGAGGMGTVLLAERADGPFEQRAAIKLIRGFPTEDSRKRLRQERRILAQLDHPGIARLIDGGETADGQPWVALEYIEGQPLLAHVASHALSLAQRLGLFDRIAQAVAHAHQQLVIHRDLKPGNVLVRADGEPKLLDFGVAKLIELGEDSARRDASTRVWTEGYASPEQREGRAISTASDVYALGVMLRELLEGDASARERRDFPVLPIDAELRGVIAMACADAPAQRYPTVDALREELARYVAGRPLRAAADTRLYRLRKFLGRHRLPVSLGTGALLLLAGSVVWLQHERASAVAARLEAERANATRSLQYRFLAGVLQGAAGRREDGSPLLATDLLDRMRDRLEAEAGGDRLARAELEFLLASSYLNAGRWAEAKPLFVASAEHGEGVRDVSDNAYSLREAARMAVQLGRWDEAGVLLDRAQAQLGPGPYAETAATAAIRIGLTRIDLFRRSQDPRLDAQIESTAQQARAWLPESHLLRALVLGEQAARIENRGDYARLVALRREVLAAVEAIPEVYPSDLRAQRFNLARALELAGDADGAEGELAQIESELAQKAAGIRQAEHVHLLMQRASLALRRCQPGEARTLQEEARALAEQLGLAASPADLLLAARIALALGESERAQALFAETLSMPVSPEFRSRVEAARSATPGQCAPAP</sequence>
<keyword evidence="2 5" id="KW-0547">Nucleotide-binding</keyword>
<dbReference type="SMART" id="SM00220">
    <property type="entry name" value="S_TKc"/>
    <property type="match status" value="1"/>
</dbReference>
<evidence type="ECO:0000256" key="4">
    <source>
        <dbReference type="ARBA" id="ARBA00022840"/>
    </source>
</evidence>
<keyword evidence="1" id="KW-0808">Transferase</keyword>
<evidence type="ECO:0000256" key="3">
    <source>
        <dbReference type="ARBA" id="ARBA00022777"/>
    </source>
</evidence>
<feature type="binding site" evidence="5">
    <location>
        <position position="108"/>
    </location>
    <ligand>
        <name>ATP</name>
        <dbReference type="ChEBI" id="CHEBI:30616"/>
    </ligand>
</feature>
<dbReference type="PROSITE" id="PS00107">
    <property type="entry name" value="PROTEIN_KINASE_ATP"/>
    <property type="match status" value="1"/>
</dbReference>
<dbReference type="Proteomes" id="UP000199603">
    <property type="component" value="Unassembled WGS sequence"/>
</dbReference>
<dbReference type="SUPFAM" id="SSF56112">
    <property type="entry name" value="Protein kinase-like (PK-like)"/>
    <property type="match status" value="1"/>
</dbReference>
<feature type="domain" description="Protein kinase" evidence="6">
    <location>
        <begin position="77"/>
        <end position="324"/>
    </location>
</feature>
<dbReference type="InterPro" id="IPR000719">
    <property type="entry name" value="Prot_kinase_dom"/>
</dbReference>
<keyword evidence="3 7" id="KW-0418">Kinase</keyword>
<evidence type="ECO:0000256" key="1">
    <source>
        <dbReference type="ARBA" id="ARBA00022679"/>
    </source>
</evidence>
<dbReference type="EMBL" id="FNAG01000017">
    <property type="protein sequence ID" value="SDE07801.1"/>
    <property type="molecule type" value="Genomic_DNA"/>
</dbReference>
<dbReference type="PROSITE" id="PS00108">
    <property type="entry name" value="PROTEIN_KINASE_ST"/>
    <property type="match status" value="1"/>
</dbReference>
<protein>
    <submittedName>
        <fullName evidence="7">Protein kinase domain-containing protein</fullName>
    </submittedName>
</protein>
<dbReference type="InterPro" id="IPR008271">
    <property type="entry name" value="Ser/Thr_kinase_AS"/>
</dbReference>
<dbReference type="CDD" id="cd14014">
    <property type="entry name" value="STKc_PknB_like"/>
    <property type="match status" value="1"/>
</dbReference>
<dbReference type="PANTHER" id="PTHR43289:SF34">
    <property type="entry name" value="SERINE_THREONINE-PROTEIN KINASE YBDM-RELATED"/>
    <property type="match status" value="1"/>
</dbReference>
<keyword evidence="8" id="KW-1185">Reference proteome</keyword>
<dbReference type="GO" id="GO:0004674">
    <property type="term" value="F:protein serine/threonine kinase activity"/>
    <property type="evidence" value="ECO:0007669"/>
    <property type="project" value="TreeGrafter"/>
</dbReference>
<organism evidence="7 8">
    <name type="scientific">Aquimonas voraii</name>
    <dbReference type="NCBI Taxonomy" id="265719"/>
    <lineage>
        <taxon>Bacteria</taxon>
        <taxon>Pseudomonadati</taxon>
        <taxon>Pseudomonadota</taxon>
        <taxon>Gammaproteobacteria</taxon>
        <taxon>Lysobacterales</taxon>
        <taxon>Lysobacteraceae</taxon>
        <taxon>Aquimonas</taxon>
    </lineage>
</organism>
<proteinExistence type="predicted"/>
<dbReference type="STRING" id="265719.SAMN04488509_11718"/>
<name>A0A1G6ZZ89_9GAMM</name>
<dbReference type="InterPro" id="IPR011990">
    <property type="entry name" value="TPR-like_helical_dom_sf"/>
</dbReference>
<dbReference type="PANTHER" id="PTHR43289">
    <property type="entry name" value="MITOGEN-ACTIVATED PROTEIN KINASE KINASE KINASE 20-RELATED"/>
    <property type="match status" value="1"/>
</dbReference>
<dbReference type="Pfam" id="PF00069">
    <property type="entry name" value="Pkinase"/>
    <property type="match status" value="1"/>
</dbReference>
<dbReference type="PROSITE" id="PS50011">
    <property type="entry name" value="PROTEIN_KINASE_DOM"/>
    <property type="match status" value="1"/>
</dbReference>
<reference evidence="7 8" key="1">
    <citation type="submission" date="2016-10" db="EMBL/GenBank/DDBJ databases">
        <authorList>
            <person name="de Groot N.N."/>
        </authorList>
    </citation>
    <scope>NUCLEOTIDE SEQUENCE [LARGE SCALE GENOMIC DNA]</scope>
    <source>
        <strain evidence="7 8">DSM 16957</strain>
    </source>
</reference>
<evidence type="ECO:0000259" key="6">
    <source>
        <dbReference type="PROSITE" id="PS50011"/>
    </source>
</evidence>
<dbReference type="AlphaFoldDB" id="A0A1G6ZZ89"/>
<accession>A0A1G6ZZ89</accession>
<evidence type="ECO:0000313" key="8">
    <source>
        <dbReference type="Proteomes" id="UP000199603"/>
    </source>
</evidence>
<evidence type="ECO:0000313" key="7">
    <source>
        <dbReference type="EMBL" id="SDE07801.1"/>
    </source>
</evidence>
<dbReference type="InterPro" id="IPR011009">
    <property type="entry name" value="Kinase-like_dom_sf"/>
</dbReference>
<dbReference type="GO" id="GO:0005524">
    <property type="term" value="F:ATP binding"/>
    <property type="evidence" value="ECO:0007669"/>
    <property type="project" value="UniProtKB-UniRule"/>
</dbReference>
<evidence type="ECO:0000256" key="2">
    <source>
        <dbReference type="ARBA" id="ARBA00022741"/>
    </source>
</evidence>